<dbReference type="EMBL" id="BK015636">
    <property type="protein sequence ID" value="DAE17166.1"/>
    <property type="molecule type" value="Genomic_DNA"/>
</dbReference>
<reference evidence="1" key="1">
    <citation type="journal article" date="2021" name="Proc. Natl. Acad. Sci. U.S.A.">
        <title>A Catalog of Tens of Thousands of Viruses from Human Metagenomes Reveals Hidden Associations with Chronic Diseases.</title>
        <authorList>
            <person name="Tisza M.J."/>
            <person name="Buck C.B."/>
        </authorList>
    </citation>
    <scope>NUCLEOTIDE SEQUENCE</scope>
    <source>
        <strain evidence="1">Ctbvd11</strain>
    </source>
</reference>
<sequence>MTPLFSLYQCFKERRTFGVMPQNFEDAFLPHR</sequence>
<protein>
    <submittedName>
        <fullName evidence="1">Uncharacterized protein</fullName>
    </submittedName>
</protein>
<accession>A0A8S5QCZ8</accession>
<proteinExistence type="predicted"/>
<name>A0A8S5QCZ8_9CAUD</name>
<evidence type="ECO:0000313" key="1">
    <source>
        <dbReference type="EMBL" id="DAE17166.1"/>
    </source>
</evidence>
<organism evidence="1">
    <name type="scientific">Siphoviridae sp. ctbvd11</name>
    <dbReference type="NCBI Taxonomy" id="2825567"/>
    <lineage>
        <taxon>Viruses</taxon>
        <taxon>Duplodnaviria</taxon>
        <taxon>Heunggongvirae</taxon>
        <taxon>Uroviricota</taxon>
        <taxon>Caudoviricetes</taxon>
    </lineage>
</organism>